<organism evidence="2 3">
    <name type="scientific">Thermoproteus tenax (strain ATCC 35583 / DSM 2078 / JCM 9277 / NBRC 100435 / Kra 1)</name>
    <dbReference type="NCBI Taxonomy" id="768679"/>
    <lineage>
        <taxon>Archaea</taxon>
        <taxon>Thermoproteota</taxon>
        <taxon>Thermoprotei</taxon>
        <taxon>Thermoproteales</taxon>
        <taxon>Thermoproteaceae</taxon>
        <taxon>Thermoproteus</taxon>
    </lineage>
</organism>
<dbReference type="Proteomes" id="UP000002654">
    <property type="component" value="Chromosome"/>
</dbReference>
<dbReference type="Pfam" id="PF00248">
    <property type="entry name" value="Aldo_ket_red"/>
    <property type="match status" value="1"/>
</dbReference>
<dbReference type="InterPro" id="IPR020471">
    <property type="entry name" value="AKR"/>
</dbReference>
<accession>G4RNL1</accession>
<keyword evidence="3" id="KW-1185">Reference proteome</keyword>
<dbReference type="Gene3D" id="3.20.20.100">
    <property type="entry name" value="NADP-dependent oxidoreductase domain"/>
    <property type="match status" value="1"/>
</dbReference>
<feature type="domain" description="NADP-dependent oxidoreductase" evidence="1">
    <location>
        <begin position="15"/>
        <end position="270"/>
    </location>
</feature>
<evidence type="ECO:0000313" key="2">
    <source>
        <dbReference type="EMBL" id="CCC81155.1"/>
    </source>
</evidence>
<evidence type="ECO:0000259" key="1">
    <source>
        <dbReference type="Pfam" id="PF00248"/>
    </source>
</evidence>
<dbReference type="PANTHER" id="PTHR43638">
    <property type="entry name" value="OXIDOREDUCTASE, ALDO/KETO REDUCTASE FAMILY PROTEIN"/>
    <property type="match status" value="1"/>
</dbReference>
<dbReference type="eggNOG" id="arCOG01619">
    <property type="taxonomic scope" value="Archaea"/>
</dbReference>
<gene>
    <name evidence="2" type="ordered locus">TTX_0488</name>
</gene>
<dbReference type="STRING" id="768679.TTX_0488"/>
<dbReference type="EMBL" id="FN869859">
    <property type="protein sequence ID" value="CCC81155.1"/>
    <property type="molecule type" value="Genomic_DNA"/>
</dbReference>
<reference evidence="2 3" key="1">
    <citation type="journal article" date="2011" name="PLoS ONE">
        <title>The complete genome sequence of Thermoproteus tenax: a physiologically versatile member of the Crenarchaeota.</title>
        <authorList>
            <person name="Siebers B."/>
            <person name="Zaparty M."/>
            <person name="Raddatz G."/>
            <person name="Tjaden B."/>
            <person name="Albers S.V."/>
            <person name="Bell S.D."/>
            <person name="Blombach F."/>
            <person name="Kletzin A."/>
            <person name="Kyrpides N."/>
            <person name="Lanz C."/>
            <person name="Plagens A."/>
            <person name="Rampp M."/>
            <person name="Rosinus A."/>
            <person name="von Jan M."/>
            <person name="Makarova K.S."/>
            <person name="Klenk H.P."/>
            <person name="Schuster S.C."/>
            <person name="Hensel R."/>
        </authorList>
    </citation>
    <scope>NUCLEOTIDE SEQUENCE [LARGE SCALE GENOMIC DNA]</scope>
    <source>
        <strain evidence="3">ATCC 35583 / DSM 2078 / JCM 9277 / NBRC 100435 / Kra 1</strain>
    </source>
</reference>
<dbReference type="OrthoDB" id="275427at2157"/>
<dbReference type="InterPro" id="IPR023210">
    <property type="entry name" value="NADP_OxRdtase_dom"/>
</dbReference>
<dbReference type="GO" id="GO:0016491">
    <property type="term" value="F:oxidoreductase activity"/>
    <property type="evidence" value="ECO:0007669"/>
    <property type="project" value="InterPro"/>
</dbReference>
<dbReference type="PANTHER" id="PTHR43638:SF3">
    <property type="entry name" value="ALDEHYDE REDUCTASE"/>
    <property type="match status" value="1"/>
</dbReference>
<dbReference type="GeneID" id="11263490"/>
<dbReference type="HOGENOM" id="CLU_023205_2_3_2"/>
<proteinExistence type="predicted"/>
<dbReference type="AlphaFoldDB" id="G4RNL1"/>
<sequence length="271" mass="30046">METKCFKALGCISALGLGTSGLGGGLWQRDEAHDERHLAVLANALAKGIWVIDTSEVYGDGHAEELIGKALSNFGRGERDRIIVITKFWPDKADEDSIISSAKSSARRLGTYIDVFMPHGPTSDLCKTVRAMEKVVDMGLARFWGLSNVKRVDIEGARGCAKKYDIAAVENIFNFINKIDAHEGLSYAQREGILYIAASPLGRGLVLESIKLRRIANALKRTPAQIALRWLMDKEGVVPIPRTSRPERVLEFAETYGWRLPEEYARELDSL</sequence>
<dbReference type="RefSeq" id="WP_014126412.1">
    <property type="nucleotide sequence ID" value="NC_016070.1"/>
</dbReference>
<dbReference type="SUPFAM" id="SSF51430">
    <property type="entry name" value="NAD(P)-linked oxidoreductase"/>
    <property type="match status" value="1"/>
</dbReference>
<evidence type="ECO:0000313" key="3">
    <source>
        <dbReference type="Proteomes" id="UP000002654"/>
    </source>
</evidence>
<dbReference type="PATRIC" id="fig|768679.9.peg.503"/>
<dbReference type="PRINTS" id="PR00069">
    <property type="entry name" value="ALDKETRDTASE"/>
</dbReference>
<protein>
    <submittedName>
        <fullName evidence="2">Oxidoreductase</fullName>
    </submittedName>
</protein>
<name>G4RNL1_THETK</name>
<dbReference type="KEGG" id="ttn:TTX_0488"/>
<dbReference type="PaxDb" id="768679-TTX_0488"/>
<dbReference type="InterPro" id="IPR036812">
    <property type="entry name" value="NAD(P)_OxRdtase_dom_sf"/>
</dbReference>